<feature type="region of interest" description="Disordered" evidence="1">
    <location>
        <begin position="76"/>
        <end position="98"/>
    </location>
</feature>
<dbReference type="RefSeq" id="WP_155445556.1">
    <property type="nucleotide sequence ID" value="NZ_JAOQNR010000004.1"/>
</dbReference>
<evidence type="ECO:0000259" key="2">
    <source>
        <dbReference type="PROSITE" id="PS50943"/>
    </source>
</evidence>
<dbReference type="Gene3D" id="1.10.260.40">
    <property type="entry name" value="lambda repressor-like DNA-binding domains"/>
    <property type="match status" value="1"/>
</dbReference>
<feature type="compositionally biased region" description="Basic and acidic residues" evidence="1">
    <location>
        <begin position="76"/>
        <end position="86"/>
    </location>
</feature>
<dbReference type="InterPro" id="IPR010982">
    <property type="entry name" value="Lambda_DNA-bd_dom_sf"/>
</dbReference>
<feature type="domain" description="HTH cro/C1-type" evidence="2">
    <location>
        <begin position="12"/>
        <end position="66"/>
    </location>
</feature>
<name>A0A6N8DK90_RHOAC</name>
<dbReference type="InterPro" id="IPR001387">
    <property type="entry name" value="Cro/C1-type_HTH"/>
</dbReference>
<protein>
    <submittedName>
        <fullName evidence="3">Helix-turn-helix domain-containing protein</fullName>
    </submittedName>
</protein>
<organism evidence="3 4">
    <name type="scientific">Rhodoblastus acidophilus</name>
    <name type="common">Rhodopseudomonas acidophila</name>
    <dbReference type="NCBI Taxonomy" id="1074"/>
    <lineage>
        <taxon>Bacteria</taxon>
        <taxon>Pseudomonadati</taxon>
        <taxon>Pseudomonadota</taxon>
        <taxon>Alphaproteobacteria</taxon>
        <taxon>Hyphomicrobiales</taxon>
        <taxon>Rhodoblastaceae</taxon>
        <taxon>Rhodoblastus</taxon>
    </lineage>
</organism>
<dbReference type="Pfam" id="PF12844">
    <property type="entry name" value="HTH_19"/>
    <property type="match status" value="1"/>
</dbReference>
<comment type="caution">
    <text evidence="3">The sequence shown here is derived from an EMBL/GenBank/DDBJ whole genome shotgun (WGS) entry which is preliminary data.</text>
</comment>
<evidence type="ECO:0000313" key="3">
    <source>
        <dbReference type="EMBL" id="MTV30859.1"/>
    </source>
</evidence>
<reference evidence="3 4" key="1">
    <citation type="submission" date="2019-11" db="EMBL/GenBank/DDBJ databases">
        <title>Whole-genome sequence of a Rhodoblastus acidophilus DSM 142.</title>
        <authorList>
            <person name="Kyndt J.A."/>
            <person name="Meyer T.E."/>
        </authorList>
    </citation>
    <scope>NUCLEOTIDE SEQUENCE [LARGE SCALE GENOMIC DNA]</scope>
    <source>
        <strain evidence="3 4">DSM 142</strain>
    </source>
</reference>
<dbReference type="SUPFAM" id="SSF47413">
    <property type="entry name" value="lambda repressor-like DNA-binding domains"/>
    <property type="match status" value="1"/>
</dbReference>
<dbReference type="EMBL" id="WNKS01000005">
    <property type="protein sequence ID" value="MTV30859.1"/>
    <property type="molecule type" value="Genomic_DNA"/>
</dbReference>
<dbReference type="OrthoDB" id="9797172at2"/>
<dbReference type="PROSITE" id="PS50943">
    <property type="entry name" value="HTH_CROC1"/>
    <property type="match status" value="1"/>
</dbReference>
<dbReference type="Proteomes" id="UP000439113">
    <property type="component" value="Unassembled WGS sequence"/>
</dbReference>
<evidence type="ECO:0000256" key="1">
    <source>
        <dbReference type="SAM" id="MobiDB-lite"/>
    </source>
</evidence>
<proteinExistence type="predicted"/>
<sequence>MNSIDLHVGARVRAARFQAGLTLGSVASLIDTNAAQLLLYESGKERIPAKTVNQLCRILNVSPHYLFELPLSSDGPGRRGARDADAHAPATAKAGSPEHLARAEDMVMRHDRLAAIQVDIGERLERLGICLNRWKCDHE</sequence>
<evidence type="ECO:0000313" key="4">
    <source>
        <dbReference type="Proteomes" id="UP000439113"/>
    </source>
</evidence>
<accession>A0A6N8DK90</accession>
<dbReference type="GO" id="GO:0003677">
    <property type="term" value="F:DNA binding"/>
    <property type="evidence" value="ECO:0007669"/>
    <property type="project" value="InterPro"/>
</dbReference>
<dbReference type="AlphaFoldDB" id="A0A6N8DK90"/>
<dbReference type="CDD" id="cd00093">
    <property type="entry name" value="HTH_XRE"/>
    <property type="match status" value="1"/>
</dbReference>
<gene>
    <name evidence="3" type="ORF">GJ654_07610</name>
</gene>
<dbReference type="SMART" id="SM00530">
    <property type="entry name" value="HTH_XRE"/>
    <property type="match status" value="1"/>
</dbReference>